<dbReference type="Pfam" id="PF05911">
    <property type="entry name" value="FPP"/>
    <property type="match status" value="1"/>
</dbReference>
<reference evidence="5 6" key="1">
    <citation type="submission" date="2022-12" db="EMBL/GenBank/DDBJ databases">
        <title>Chromosome-scale assembly of the Ensete ventricosum genome.</title>
        <authorList>
            <person name="Dussert Y."/>
            <person name="Stocks J."/>
            <person name="Wendawek A."/>
            <person name="Woldeyes F."/>
            <person name="Nichols R.A."/>
            <person name="Borrell J.S."/>
        </authorList>
    </citation>
    <scope>NUCLEOTIDE SEQUENCE [LARGE SCALE GENOMIC DNA]</scope>
    <source>
        <strain evidence="6">cv. Maze</strain>
        <tissue evidence="5">Seeds</tissue>
    </source>
</reference>
<dbReference type="EMBL" id="JAQQAF010000001">
    <property type="protein sequence ID" value="KAJ8512350.1"/>
    <property type="molecule type" value="Genomic_DNA"/>
</dbReference>
<dbReference type="AlphaFoldDB" id="A0AAV8RZ27"/>
<comment type="caution">
    <text evidence="5">The sequence shown here is derived from an EMBL/GenBank/DDBJ whole genome shotgun (WGS) entry which is preliminary data.</text>
</comment>
<organism evidence="5 6">
    <name type="scientific">Ensete ventricosum</name>
    <name type="common">Abyssinian banana</name>
    <name type="synonym">Musa ensete</name>
    <dbReference type="NCBI Taxonomy" id="4639"/>
    <lineage>
        <taxon>Eukaryota</taxon>
        <taxon>Viridiplantae</taxon>
        <taxon>Streptophyta</taxon>
        <taxon>Embryophyta</taxon>
        <taxon>Tracheophyta</taxon>
        <taxon>Spermatophyta</taxon>
        <taxon>Magnoliopsida</taxon>
        <taxon>Liliopsida</taxon>
        <taxon>Zingiberales</taxon>
        <taxon>Musaceae</taxon>
        <taxon>Ensete</taxon>
    </lineage>
</organism>
<evidence type="ECO:0000256" key="1">
    <source>
        <dbReference type="ARBA" id="ARBA00005921"/>
    </source>
</evidence>
<evidence type="ECO:0000256" key="3">
    <source>
        <dbReference type="SAM" id="Coils"/>
    </source>
</evidence>
<evidence type="ECO:0008006" key="7">
    <source>
        <dbReference type="Google" id="ProtNLM"/>
    </source>
</evidence>
<feature type="region of interest" description="Disordered" evidence="4">
    <location>
        <begin position="515"/>
        <end position="552"/>
    </location>
</feature>
<dbReference type="PANTHER" id="PTHR31580">
    <property type="entry name" value="FILAMENT-LIKE PLANT PROTEIN 4"/>
    <property type="match status" value="1"/>
</dbReference>
<feature type="compositionally biased region" description="Polar residues" evidence="4">
    <location>
        <begin position="515"/>
        <end position="549"/>
    </location>
</feature>
<feature type="compositionally biased region" description="Polar residues" evidence="4">
    <location>
        <begin position="878"/>
        <end position="893"/>
    </location>
</feature>
<gene>
    <name evidence="5" type="ORF">OPV22_002784</name>
</gene>
<name>A0AAV8RZ27_ENSVE</name>
<feature type="coiled-coil region" evidence="3">
    <location>
        <begin position="939"/>
        <end position="1067"/>
    </location>
</feature>
<feature type="region of interest" description="Disordered" evidence="4">
    <location>
        <begin position="875"/>
        <end position="906"/>
    </location>
</feature>
<evidence type="ECO:0000313" key="5">
    <source>
        <dbReference type="EMBL" id="KAJ8512350.1"/>
    </source>
</evidence>
<evidence type="ECO:0000256" key="4">
    <source>
        <dbReference type="SAM" id="MobiDB-lite"/>
    </source>
</evidence>
<feature type="coiled-coil region" evidence="3">
    <location>
        <begin position="277"/>
        <end position="353"/>
    </location>
</feature>
<feature type="compositionally biased region" description="Polar residues" evidence="4">
    <location>
        <begin position="9"/>
        <end position="27"/>
    </location>
</feature>
<feature type="compositionally biased region" description="Polar residues" evidence="4">
    <location>
        <begin position="1144"/>
        <end position="1163"/>
    </location>
</feature>
<protein>
    <recommendedName>
        <fullName evidence="7">Filament-like plant protein 4</fullName>
    </recommendedName>
</protein>
<sequence length="1202" mass="134625">MRLLPPVSPHSTDTDAGQRTVESSASADTDARDNKSKDRKIEHAATRSDSSSITTVQSVTLDTLYLLFMLILQWKSAGNVRPGGAHGKVKEVASSGIRFPLPTFHLVTVPTGSVNSANWLLQSWPWKKKSSDKTVITTDSSTSTLSNSGGNQADQDVNSTVKYVQISAESYVHLTELEDQVKILQEKLSAAQTEMTTKDNLVKQHAKVAEEAVSGWEKAEAESSALKHQLESVTLLKLTVEERASHLDGALKECMKQIRNVKEESEQKLHDVVFAKTKQWEKLKAELEAKLDYFEQELLRASAENSVLSRSLQERSDILMKITDEKMQADCEIEVLNNNMLSCEKEINSLKYELHVVSKELEIRGEEKNMSIKSADAADKQHLENVKKISKLEAECQRLRGLVRKKLPGPAALAQMKLEVENLGRDHGETRLRRSAAKNPSPPYISTPASDFASESIHTLQKENEFLTARFLTIEEETKMLKEALSKRNSELQASRNMYAKTASKLRSVEAQMFSPNQQKISSNPTFDISSDTNLSQNESNPRSLTSMSEDGIDEAESYSESCSTALMSELSQFRKEKDTVKYKNTDNSKNLELMDDFLEMERLACMSTESNGTITISGGVLDKMKTENAGGTLLADIQDGTSKEQQFASEKAETLPCANQTHSEGELAISKLRSLLRKLQTRIVSTFKLLDQEVDIGRVLEDIRRIMQETQEELPRNSVSCVIKENYSIDAPCQQKACDDDMDKATDVGISFKHDKVSYADDKHDLGRQLKNSISEVQDFVISLGKESLGPQDRQSDVQGLNEKIQQFSSYVEDVLHNGKSLNDFVPILSHVLSEASKMGFKMTFNMGKEWDNNISDCIDKVTLLENRVAHHEPRNETFSGRSMALSQSSSHPDIEGPTSDSFEQRNTMQKLSVKDFEEMRLEKENMQLELSTCSKLLEETKLRLVETEQNLADLRSQLAGSQRSNSLSETQLKCMAESYKLLESRAQQLDAEINLLRTEVQTLNNELLEERQIHQDDLTKLRDLQEQFERNEKSKICSDADIDTKAKQEKEIAAAAEKLAECQETILLLGRQLQGFRPLAEQSDTFPNSRHLMNFSYLEDVLDASGFSTQKMQKARHSVSETESAAAFITPRAGGESPLDGYNSQISPSDTEASSCPKSPISSKHQKHRSSRSSSSTSFPNALTEKHGRGFSRFFSKGRN</sequence>
<dbReference type="InterPro" id="IPR008587">
    <property type="entry name" value="FPP_plant"/>
</dbReference>
<feature type="region of interest" description="Disordered" evidence="4">
    <location>
        <begin position="1"/>
        <end position="49"/>
    </location>
</feature>
<keyword evidence="2 3" id="KW-0175">Coiled coil</keyword>
<feature type="compositionally biased region" description="Basic and acidic residues" evidence="4">
    <location>
        <begin position="29"/>
        <end position="46"/>
    </location>
</feature>
<keyword evidence="6" id="KW-1185">Reference proteome</keyword>
<evidence type="ECO:0000256" key="2">
    <source>
        <dbReference type="ARBA" id="ARBA00023054"/>
    </source>
</evidence>
<comment type="similarity">
    <text evidence="1">Belongs to the FPP family.</text>
</comment>
<accession>A0AAV8RZ27</accession>
<evidence type="ECO:0000313" key="6">
    <source>
        <dbReference type="Proteomes" id="UP001222027"/>
    </source>
</evidence>
<proteinExistence type="inferred from homology"/>
<feature type="region of interest" description="Disordered" evidence="4">
    <location>
        <begin position="1115"/>
        <end position="1202"/>
    </location>
</feature>
<dbReference type="PANTHER" id="PTHR31580:SF4">
    <property type="entry name" value="FILAMENT-LIKE PLANT PROTEIN 6"/>
    <property type="match status" value="1"/>
</dbReference>
<dbReference type="Proteomes" id="UP001222027">
    <property type="component" value="Unassembled WGS sequence"/>
</dbReference>